<dbReference type="Proteomes" id="UP000176951">
    <property type="component" value="Unassembled WGS sequence"/>
</dbReference>
<keyword evidence="1" id="KW-0808">Transferase</keyword>
<dbReference type="EMBL" id="MHSW01000033">
    <property type="protein sequence ID" value="OHA50595.1"/>
    <property type="molecule type" value="Genomic_DNA"/>
</dbReference>
<dbReference type="AlphaFoldDB" id="A0A1G2PQI2"/>
<evidence type="ECO:0000259" key="2">
    <source>
        <dbReference type="Pfam" id="PF00534"/>
    </source>
</evidence>
<dbReference type="GO" id="GO:0016757">
    <property type="term" value="F:glycosyltransferase activity"/>
    <property type="evidence" value="ECO:0007669"/>
    <property type="project" value="InterPro"/>
</dbReference>
<dbReference type="PANTHER" id="PTHR46401:SF2">
    <property type="entry name" value="GLYCOSYLTRANSFERASE WBBK-RELATED"/>
    <property type="match status" value="1"/>
</dbReference>
<gene>
    <name evidence="4" type="ORF">A3A97_03800</name>
</gene>
<evidence type="ECO:0000313" key="5">
    <source>
        <dbReference type="Proteomes" id="UP000176951"/>
    </source>
</evidence>
<dbReference type="Gene3D" id="3.40.50.2000">
    <property type="entry name" value="Glycogen Phosphorylase B"/>
    <property type="match status" value="2"/>
</dbReference>
<dbReference type="Pfam" id="PF00534">
    <property type="entry name" value="Glycos_transf_1"/>
    <property type="match status" value="1"/>
</dbReference>
<dbReference type="PANTHER" id="PTHR46401">
    <property type="entry name" value="GLYCOSYLTRANSFERASE WBBK-RELATED"/>
    <property type="match status" value="1"/>
</dbReference>
<proteinExistence type="predicted"/>
<accession>A0A1G2PQI2</accession>
<name>A0A1G2PQI2_9BACT</name>
<evidence type="ECO:0000313" key="4">
    <source>
        <dbReference type="EMBL" id="OHA50595.1"/>
    </source>
</evidence>
<feature type="domain" description="Glycosyltransferase subfamily 4-like N-terminal" evidence="3">
    <location>
        <begin position="20"/>
        <end position="176"/>
    </location>
</feature>
<sequence>MKKNITIGIDARMWGDKQTGIGRYVSSLSEEFFKQAPENNFVLFMRDIKYLDKYAHYKNIRSVKVNERWYSFGEQITLPAHFLNKNLDVLFVPHFNVPLIWRGKFVTTIHDVTPLFFPGHLQKASSIRSRAFRTVFSSALKRAQHIIAVSSYTRDQVIKNFGRSSSDKISVIYEGISDLNDKNITENILLAHRIKSGITKPFIFFVGVWRPHKNITGLLEAFALIKKRFGDKYLLVLGGEEDPRYPEIRSTWERLGLENDIVRPGFIPDNELPLWYKTSAAVVIPSFVEGFGLVGLEAIKYGSFVAASSGGATPEVLKGAAAYFDPQDPANMAQVIAGVLQSEEEQVRQKEEADKVISLYSWEKSAAQTLNILRKAASGQ</sequence>
<evidence type="ECO:0000256" key="1">
    <source>
        <dbReference type="ARBA" id="ARBA00022679"/>
    </source>
</evidence>
<dbReference type="CDD" id="cd03809">
    <property type="entry name" value="GT4_MtfB-like"/>
    <property type="match status" value="1"/>
</dbReference>
<comment type="caution">
    <text evidence="4">The sequence shown here is derived from an EMBL/GenBank/DDBJ whole genome shotgun (WGS) entry which is preliminary data.</text>
</comment>
<reference evidence="4 5" key="1">
    <citation type="journal article" date="2016" name="Nat. Commun.">
        <title>Thousands of microbial genomes shed light on interconnected biogeochemical processes in an aquifer system.</title>
        <authorList>
            <person name="Anantharaman K."/>
            <person name="Brown C.T."/>
            <person name="Hug L.A."/>
            <person name="Sharon I."/>
            <person name="Castelle C.J."/>
            <person name="Probst A.J."/>
            <person name="Thomas B.C."/>
            <person name="Singh A."/>
            <person name="Wilkins M.J."/>
            <person name="Karaoz U."/>
            <person name="Brodie E.L."/>
            <person name="Williams K.H."/>
            <person name="Hubbard S.S."/>
            <person name="Banfield J.F."/>
        </authorList>
    </citation>
    <scope>NUCLEOTIDE SEQUENCE [LARGE SCALE GENOMIC DNA]</scope>
</reference>
<organism evidence="4 5">
    <name type="scientific">Candidatus Terrybacteria bacterium RIFCSPLOWO2_01_FULL_40_23</name>
    <dbReference type="NCBI Taxonomy" id="1802366"/>
    <lineage>
        <taxon>Bacteria</taxon>
        <taxon>Candidatus Terryibacteriota</taxon>
    </lineage>
</organism>
<evidence type="ECO:0008006" key="6">
    <source>
        <dbReference type="Google" id="ProtNLM"/>
    </source>
</evidence>
<dbReference type="InterPro" id="IPR001296">
    <property type="entry name" value="Glyco_trans_1"/>
</dbReference>
<dbReference type="SUPFAM" id="SSF53756">
    <property type="entry name" value="UDP-Glycosyltransferase/glycogen phosphorylase"/>
    <property type="match status" value="1"/>
</dbReference>
<evidence type="ECO:0000259" key="3">
    <source>
        <dbReference type="Pfam" id="PF13439"/>
    </source>
</evidence>
<dbReference type="GO" id="GO:0009103">
    <property type="term" value="P:lipopolysaccharide biosynthetic process"/>
    <property type="evidence" value="ECO:0007669"/>
    <property type="project" value="TreeGrafter"/>
</dbReference>
<dbReference type="InterPro" id="IPR028098">
    <property type="entry name" value="Glyco_trans_4-like_N"/>
</dbReference>
<dbReference type="Pfam" id="PF13439">
    <property type="entry name" value="Glyco_transf_4"/>
    <property type="match status" value="1"/>
</dbReference>
<feature type="domain" description="Glycosyl transferase family 1" evidence="2">
    <location>
        <begin position="199"/>
        <end position="355"/>
    </location>
</feature>
<protein>
    <recommendedName>
        <fullName evidence="6">Glycosyl transferase family 1 domain-containing protein</fullName>
    </recommendedName>
</protein>